<dbReference type="InterPro" id="IPR036864">
    <property type="entry name" value="Zn2-C6_fun-type_DNA-bd_sf"/>
</dbReference>
<dbReference type="GO" id="GO:0006351">
    <property type="term" value="P:DNA-templated transcription"/>
    <property type="evidence" value="ECO:0007669"/>
    <property type="project" value="InterPro"/>
</dbReference>
<dbReference type="OrthoDB" id="10031947at2759"/>
<evidence type="ECO:0000256" key="1">
    <source>
        <dbReference type="ARBA" id="ARBA00022723"/>
    </source>
</evidence>
<keyword evidence="5" id="KW-0804">Transcription</keyword>
<dbReference type="PANTHER" id="PTHR47171">
    <property type="entry name" value="FARA-RELATED"/>
    <property type="match status" value="1"/>
</dbReference>
<dbReference type="GO" id="GO:0000981">
    <property type="term" value="F:DNA-binding transcription factor activity, RNA polymerase II-specific"/>
    <property type="evidence" value="ECO:0007669"/>
    <property type="project" value="InterPro"/>
</dbReference>
<dbReference type="EMBL" id="ML120406">
    <property type="protein sequence ID" value="RPA97237.1"/>
    <property type="molecule type" value="Genomic_DNA"/>
</dbReference>
<dbReference type="PANTHER" id="PTHR47171:SF6">
    <property type="entry name" value="SPECIFIC TRANSCRIPTION FACTOR, PUTATIVE (AFU_ORTHOLOGUE AFUA_2G06130)-RELATED"/>
    <property type="match status" value="1"/>
</dbReference>
<evidence type="ECO:0000313" key="9">
    <source>
        <dbReference type="EMBL" id="RPA97237.1"/>
    </source>
</evidence>
<evidence type="ECO:0000256" key="6">
    <source>
        <dbReference type="ARBA" id="ARBA00023242"/>
    </source>
</evidence>
<feature type="region of interest" description="Disordered" evidence="7">
    <location>
        <begin position="113"/>
        <end position="172"/>
    </location>
</feature>
<dbReference type="Pfam" id="PF04082">
    <property type="entry name" value="Fungal_trans"/>
    <property type="match status" value="1"/>
</dbReference>
<feature type="compositionally biased region" description="Low complexity" evidence="7">
    <location>
        <begin position="450"/>
        <end position="460"/>
    </location>
</feature>
<dbReference type="SMART" id="SM00906">
    <property type="entry name" value="Fungal_trans"/>
    <property type="match status" value="1"/>
</dbReference>
<keyword evidence="4" id="KW-0238">DNA-binding</keyword>
<dbReference type="GO" id="GO:0003677">
    <property type="term" value="F:DNA binding"/>
    <property type="evidence" value="ECO:0007669"/>
    <property type="project" value="UniProtKB-KW"/>
</dbReference>
<feature type="domain" description="Zn(2)-C6 fungal-type" evidence="8">
    <location>
        <begin position="24"/>
        <end position="57"/>
    </location>
</feature>
<evidence type="ECO:0000259" key="8">
    <source>
        <dbReference type="PROSITE" id="PS50048"/>
    </source>
</evidence>
<gene>
    <name evidence="9" type="ORF">L873DRAFT_1141393</name>
</gene>
<evidence type="ECO:0000256" key="4">
    <source>
        <dbReference type="ARBA" id="ARBA00023125"/>
    </source>
</evidence>
<dbReference type="PROSITE" id="PS00463">
    <property type="entry name" value="ZN2_CY6_FUNGAL_1"/>
    <property type="match status" value="1"/>
</dbReference>
<dbReference type="STRING" id="1336337.A0A3N4JJ10"/>
<feature type="compositionally biased region" description="Polar residues" evidence="7">
    <location>
        <begin position="159"/>
        <end position="172"/>
    </location>
</feature>
<reference evidence="9 10" key="1">
    <citation type="journal article" date="2018" name="Nat. Ecol. Evol.">
        <title>Pezizomycetes genomes reveal the molecular basis of ectomycorrhizal truffle lifestyle.</title>
        <authorList>
            <person name="Murat C."/>
            <person name="Payen T."/>
            <person name="Noel B."/>
            <person name="Kuo A."/>
            <person name="Morin E."/>
            <person name="Chen J."/>
            <person name="Kohler A."/>
            <person name="Krizsan K."/>
            <person name="Balestrini R."/>
            <person name="Da Silva C."/>
            <person name="Montanini B."/>
            <person name="Hainaut M."/>
            <person name="Levati E."/>
            <person name="Barry K.W."/>
            <person name="Belfiori B."/>
            <person name="Cichocki N."/>
            <person name="Clum A."/>
            <person name="Dockter R.B."/>
            <person name="Fauchery L."/>
            <person name="Guy J."/>
            <person name="Iotti M."/>
            <person name="Le Tacon F."/>
            <person name="Lindquist E.A."/>
            <person name="Lipzen A."/>
            <person name="Malagnac F."/>
            <person name="Mello A."/>
            <person name="Molinier V."/>
            <person name="Miyauchi S."/>
            <person name="Poulain J."/>
            <person name="Riccioni C."/>
            <person name="Rubini A."/>
            <person name="Sitrit Y."/>
            <person name="Splivallo R."/>
            <person name="Traeger S."/>
            <person name="Wang M."/>
            <person name="Zifcakova L."/>
            <person name="Wipf D."/>
            <person name="Zambonelli A."/>
            <person name="Paolocci F."/>
            <person name="Nowrousian M."/>
            <person name="Ottonello S."/>
            <person name="Baldrian P."/>
            <person name="Spatafora J.W."/>
            <person name="Henrissat B."/>
            <person name="Nagy L.G."/>
            <person name="Aury J.M."/>
            <person name="Wincker P."/>
            <person name="Grigoriev I.V."/>
            <person name="Bonfante P."/>
            <person name="Martin F.M."/>
        </authorList>
    </citation>
    <scope>NUCLEOTIDE SEQUENCE [LARGE SCALE GENOMIC DNA]</scope>
    <source>
        <strain evidence="9 10">120613-1</strain>
    </source>
</reference>
<dbReference type="Proteomes" id="UP000276215">
    <property type="component" value="Unassembled WGS sequence"/>
</dbReference>
<keyword evidence="6" id="KW-0539">Nucleus</keyword>
<dbReference type="InterPro" id="IPR007219">
    <property type="entry name" value="XnlR_reg_dom"/>
</dbReference>
<evidence type="ECO:0000313" key="10">
    <source>
        <dbReference type="Proteomes" id="UP000276215"/>
    </source>
</evidence>
<keyword evidence="10" id="KW-1185">Reference proteome</keyword>
<evidence type="ECO:0000256" key="7">
    <source>
        <dbReference type="SAM" id="MobiDB-lite"/>
    </source>
</evidence>
<dbReference type="AlphaFoldDB" id="A0A3N4JJ10"/>
<dbReference type="InterPro" id="IPR052073">
    <property type="entry name" value="Amide_Lactam_Regulators"/>
</dbReference>
<keyword evidence="3" id="KW-0805">Transcription regulation</keyword>
<accession>A0A3N4JJ10</accession>
<dbReference type="SUPFAM" id="SSF57701">
    <property type="entry name" value="Zn2/Cys6 DNA-binding domain"/>
    <property type="match status" value="1"/>
</dbReference>
<feature type="compositionally biased region" description="Low complexity" evidence="7">
    <location>
        <begin position="114"/>
        <end position="131"/>
    </location>
</feature>
<keyword evidence="1" id="KW-0479">Metal-binding</keyword>
<dbReference type="InterPro" id="IPR001138">
    <property type="entry name" value="Zn2Cys6_DnaBD"/>
</dbReference>
<proteinExistence type="predicted"/>
<dbReference type="CDD" id="cd00067">
    <property type="entry name" value="GAL4"/>
    <property type="match status" value="1"/>
</dbReference>
<protein>
    <recommendedName>
        <fullName evidence="8">Zn(2)-C6 fungal-type domain-containing protein</fullName>
    </recommendedName>
</protein>
<name>A0A3N4JJ10_9PEZI</name>
<dbReference type="PROSITE" id="PS50048">
    <property type="entry name" value="ZN2_CY6_FUNGAL_2"/>
    <property type="match status" value="1"/>
</dbReference>
<keyword evidence="2" id="KW-0862">Zinc</keyword>
<sequence>MGVTVQVFAANNSSYRGRKRAHRACDQCKKRRKRCLPPFENHERCAGCTKDGLCCSLVAMEPSQGSSSAIAGSPVNAAEVESERFTDKLAVSSDPRDEHSRFIGDLNPEAALRSATSNLPSGPSSSSTPALDTNEIGVWVSQPQTHPRPRKRRKKSPDSAAQPSPSTEPTFNTHYNNFLVTLNAFSLPPRSSVDALLSLYLTSVHPIYPLVDTHTINLFKTPDAIPPVLLQSILLVASRHPDAVEYLILSSTNAPLTPREFASILYTRITALLHAGEKDRIRLIRVYGLLSLHSADGPDGNEVASMNLCTAIHHAHSAGLHLKRGRNGGKGETELWWCLWGLDKLQAAINGRPVLVRGEDTSIDFPSEDEGTGVFRGMVRLAELLEKVIALYRPRKEGGVFQWEEAFPTFEQVVGEINCDDPRLISTSPALYPPSCHRPKLMRMKKQPYPSSTTQSQSSPIEPQLQAYILPPTTAAHYRRRQSMKSSQTLRR</sequence>
<organism evidence="9 10">
    <name type="scientific">Choiromyces venosus 120613-1</name>
    <dbReference type="NCBI Taxonomy" id="1336337"/>
    <lineage>
        <taxon>Eukaryota</taxon>
        <taxon>Fungi</taxon>
        <taxon>Dikarya</taxon>
        <taxon>Ascomycota</taxon>
        <taxon>Pezizomycotina</taxon>
        <taxon>Pezizomycetes</taxon>
        <taxon>Pezizales</taxon>
        <taxon>Tuberaceae</taxon>
        <taxon>Choiromyces</taxon>
    </lineage>
</organism>
<feature type="region of interest" description="Disordered" evidence="7">
    <location>
        <begin position="446"/>
        <end position="492"/>
    </location>
</feature>
<evidence type="ECO:0000256" key="2">
    <source>
        <dbReference type="ARBA" id="ARBA00022833"/>
    </source>
</evidence>
<evidence type="ECO:0000256" key="3">
    <source>
        <dbReference type="ARBA" id="ARBA00023015"/>
    </source>
</evidence>
<dbReference type="CDD" id="cd12148">
    <property type="entry name" value="fungal_TF_MHR"/>
    <property type="match status" value="1"/>
</dbReference>
<dbReference type="GO" id="GO:0008270">
    <property type="term" value="F:zinc ion binding"/>
    <property type="evidence" value="ECO:0007669"/>
    <property type="project" value="InterPro"/>
</dbReference>
<evidence type="ECO:0000256" key="5">
    <source>
        <dbReference type="ARBA" id="ARBA00023163"/>
    </source>
</evidence>